<dbReference type="EMBL" id="KP202970">
    <property type="protein sequence ID" value="AJD82891.1"/>
    <property type="molecule type" value="Genomic_DNA"/>
</dbReference>
<dbReference type="KEGG" id="vg:26628964"/>
<keyword evidence="3" id="KW-1185">Reference proteome</keyword>
<sequence>MKALAIHLPKPPSRAAPLLRGLLTATQFHLDGPFYVTRPRYTPRTMTDLRHPSDLGKRLQAPQALENLQSLMSTAIRRRNHEQLWFKINIDMKIPAEIRNYETKMRQGINTVFTEHLWPESCAVIFPESLPLIMPMLSRIWVPKGVPVDLPGWGVWKRYEMVDYDEHCRLR</sequence>
<evidence type="ECO:0000313" key="1">
    <source>
        <dbReference type="EMBL" id="AJD82834.1"/>
    </source>
</evidence>
<accession>A0A0B5A6X3</accession>
<dbReference type="RefSeq" id="YP_009201792.1">
    <property type="nucleotide sequence ID" value="NC_028834.1"/>
</dbReference>
<evidence type="ECO:0000313" key="3">
    <source>
        <dbReference type="Proteomes" id="UP000031726"/>
    </source>
</evidence>
<protein>
    <submittedName>
        <fullName evidence="2">Uncharacterized protein</fullName>
    </submittedName>
</protein>
<reference evidence="2 3" key="1">
    <citation type="submission" date="2014-11" db="EMBL/GenBank/DDBJ databases">
        <title>Characterization and genome comparisons of three Achromobacter phages of the Siphoviridae family.</title>
        <authorList>
            <person name="Dreiseikelmann B."/>
            <person name="Bunk B."/>
            <person name="Rohde M."/>
            <person name="Wittmann J."/>
        </authorList>
    </citation>
    <scope>NUCLEOTIDE SEQUENCE [LARGE SCALE GENOMIC DNA]</scope>
</reference>
<proteinExistence type="predicted"/>
<dbReference type="Proteomes" id="UP000031726">
    <property type="component" value="Segment"/>
</dbReference>
<gene>
    <name evidence="1" type="ORF">JWAP_00001</name>
    <name evidence="2" type="ORF">JWAP_00059</name>
</gene>
<dbReference type="GeneID" id="26628968"/>
<evidence type="ECO:0000313" key="2">
    <source>
        <dbReference type="EMBL" id="AJD82891.1"/>
    </source>
</evidence>
<name>A0A0B5A6X3_9CAUD</name>
<dbReference type="GeneID" id="26628964"/>
<dbReference type="KEGG" id="vg:26628968"/>
<organism evidence="2 3">
    <name type="scientific">Achromobacter phage 83-24</name>
    <dbReference type="NCBI Taxonomy" id="1589747"/>
    <lineage>
        <taxon>Viruses</taxon>
        <taxon>Duplodnaviria</taxon>
        <taxon>Heunggongvirae</taxon>
        <taxon>Uroviricota</taxon>
        <taxon>Caudoviricetes</taxon>
        <taxon>Steinhofvirus</taxon>
        <taxon>Steinhofvirus sv8324</taxon>
    </lineage>
</organism>
<dbReference type="RefSeq" id="YP_009201735.1">
    <property type="nucleotide sequence ID" value="NC_028834.1"/>
</dbReference>
<dbReference type="EMBL" id="KP202970">
    <property type="protein sequence ID" value="AJD82834.1"/>
    <property type="molecule type" value="Genomic_DNA"/>
</dbReference>
<dbReference type="OrthoDB" id="30807at10239"/>